<feature type="region of interest" description="Disordered" evidence="5">
    <location>
        <begin position="67"/>
        <end position="86"/>
    </location>
</feature>
<dbReference type="GO" id="GO:0006885">
    <property type="term" value="P:regulation of pH"/>
    <property type="evidence" value="ECO:0007669"/>
    <property type="project" value="TreeGrafter"/>
</dbReference>
<dbReference type="Proteomes" id="UP000053555">
    <property type="component" value="Unassembled WGS sequence"/>
</dbReference>
<evidence type="ECO:0000256" key="1">
    <source>
        <dbReference type="ARBA" id="ARBA00022448"/>
    </source>
</evidence>
<evidence type="ECO:0000256" key="4">
    <source>
        <dbReference type="ARBA" id="ARBA00023065"/>
    </source>
</evidence>
<reference evidence="7" key="1">
    <citation type="submission" date="2014-07" db="EMBL/GenBank/DDBJ databases">
        <title>Identification of a novel salt tolerance gene in wild soybean by whole-genome sequencing.</title>
        <authorList>
            <person name="Lam H.-M."/>
            <person name="Qi X."/>
            <person name="Li M.-W."/>
            <person name="Liu X."/>
            <person name="Xie M."/>
            <person name="Ni M."/>
            <person name="Xu X."/>
        </authorList>
    </citation>
    <scope>NUCLEOTIDE SEQUENCE [LARGE SCALE GENOMIC DNA]</scope>
    <source>
        <tissue evidence="7">Root</tissue>
    </source>
</reference>
<keyword evidence="1" id="KW-0813">Transport</keyword>
<keyword evidence="4" id="KW-0406">Ion transport</keyword>
<keyword evidence="6" id="KW-0472">Membrane</keyword>
<dbReference type="GO" id="GO:0006813">
    <property type="term" value="P:potassium ion transport"/>
    <property type="evidence" value="ECO:0007669"/>
    <property type="project" value="UniProtKB-KW"/>
</dbReference>
<evidence type="ECO:0000313" key="7">
    <source>
        <dbReference type="EMBL" id="KHN05917.1"/>
    </source>
</evidence>
<name>A0A0B2PE98_GLYSO</name>
<proteinExistence type="predicted"/>
<keyword evidence="6" id="KW-1133">Transmembrane helix</keyword>
<dbReference type="InterPro" id="IPR050794">
    <property type="entry name" value="CPA2_transporter"/>
</dbReference>
<dbReference type="EMBL" id="KN667949">
    <property type="protein sequence ID" value="KHN05917.1"/>
    <property type="molecule type" value="Genomic_DNA"/>
</dbReference>
<keyword evidence="2" id="KW-0633">Potassium transport</keyword>
<dbReference type="GO" id="GO:0098662">
    <property type="term" value="P:inorganic cation transmembrane transport"/>
    <property type="evidence" value="ECO:0007669"/>
    <property type="project" value="TreeGrafter"/>
</dbReference>
<feature type="transmembrane region" description="Helical" evidence="6">
    <location>
        <begin position="286"/>
        <end position="303"/>
    </location>
</feature>
<accession>A0A0B2PE98</accession>
<dbReference type="AlphaFoldDB" id="A0A0B2PE98"/>
<dbReference type="PANTHER" id="PTHR32468:SF0">
    <property type="entry name" value="K(+)_H(+) ANTIPORTER 1"/>
    <property type="match status" value="1"/>
</dbReference>
<keyword evidence="3" id="KW-0630">Potassium</keyword>
<evidence type="ECO:0000256" key="2">
    <source>
        <dbReference type="ARBA" id="ARBA00022538"/>
    </source>
</evidence>
<keyword evidence="6" id="KW-0812">Transmembrane</keyword>
<dbReference type="PANTHER" id="PTHR32468">
    <property type="entry name" value="CATION/H + ANTIPORTER"/>
    <property type="match status" value="1"/>
</dbReference>
<evidence type="ECO:0000256" key="5">
    <source>
        <dbReference type="SAM" id="MobiDB-lite"/>
    </source>
</evidence>
<evidence type="ECO:0000256" key="3">
    <source>
        <dbReference type="ARBA" id="ARBA00022958"/>
    </source>
</evidence>
<gene>
    <name evidence="7" type="ORF">glysoja_026505</name>
</gene>
<dbReference type="GO" id="GO:0012505">
    <property type="term" value="C:endomembrane system"/>
    <property type="evidence" value="ECO:0007669"/>
    <property type="project" value="TreeGrafter"/>
</dbReference>
<organism evidence="7">
    <name type="scientific">Glycine soja</name>
    <name type="common">Wild soybean</name>
    <dbReference type="NCBI Taxonomy" id="3848"/>
    <lineage>
        <taxon>Eukaryota</taxon>
        <taxon>Viridiplantae</taxon>
        <taxon>Streptophyta</taxon>
        <taxon>Embryophyta</taxon>
        <taxon>Tracheophyta</taxon>
        <taxon>Spermatophyta</taxon>
        <taxon>Magnoliopsida</taxon>
        <taxon>eudicotyledons</taxon>
        <taxon>Gunneridae</taxon>
        <taxon>Pentapetalae</taxon>
        <taxon>rosids</taxon>
        <taxon>fabids</taxon>
        <taxon>Fabales</taxon>
        <taxon>Fabaceae</taxon>
        <taxon>Papilionoideae</taxon>
        <taxon>50 kb inversion clade</taxon>
        <taxon>NPAAA clade</taxon>
        <taxon>indigoferoid/millettioid clade</taxon>
        <taxon>Phaseoleae</taxon>
        <taxon>Glycine</taxon>
        <taxon>Glycine subgen. Soja</taxon>
    </lineage>
</organism>
<sequence length="305" mass="34766">MHLVELTEHSSSIILAQNTNNKSGSNHVEWLEQLYRAFQAHAQLDKKMVTMIILPFHKRWRKVEMENEEDNNNEVSQHQTEENIGHEWRGVNQRVLKNAPCTVAMLVDRGYLVLSTTVTQHFCVLFFGGPDDDREALELGDRISNHPAVKVTVVRFIHKDVLEGNDMSHSSPSKTNGKNYNLAISKVYPPNEKELDDATMARFQSKWNGMVECDEKVASNIMEEVLALGRSKEYELIIIEKGRFPLSLVADLVDRQVEPDELGPIGDILASSTHDVVSSVLVIQQLKWHLIVFLFSIGIFLFYQI</sequence>
<protein>
    <submittedName>
        <fullName evidence="7">Cation/H(+) antiporter 20</fullName>
    </submittedName>
</protein>
<evidence type="ECO:0000256" key="6">
    <source>
        <dbReference type="SAM" id="Phobius"/>
    </source>
</evidence>